<name>A0A559IHI8_9BACL</name>
<organism evidence="3 4">
    <name type="scientific">Paenibacillus agilis</name>
    <dbReference type="NCBI Taxonomy" id="3020863"/>
    <lineage>
        <taxon>Bacteria</taxon>
        <taxon>Bacillati</taxon>
        <taxon>Bacillota</taxon>
        <taxon>Bacilli</taxon>
        <taxon>Bacillales</taxon>
        <taxon>Paenibacillaceae</taxon>
        <taxon>Paenibacillus</taxon>
    </lineage>
</organism>
<feature type="transmembrane region" description="Helical" evidence="1">
    <location>
        <begin position="49"/>
        <end position="72"/>
    </location>
</feature>
<dbReference type="AlphaFoldDB" id="A0A559IHI8"/>
<feature type="domain" description="Nucleoside transporter/FeoB GTPase Gate" evidence="2">
    <location>
        <begin position="45"/>
        <end position="145"/>
    </location>
</feature>
<feature type="transmembrane region" description="Helical" evidence="1">
    <location>
        <begin position="231"/>
        <end position="254"/>
    </location>
</feature>
<evidence type="ECO:0000259" key="2">
    <source>
        <dbReference type="Pfam" id="PF07670"/>
    </source>
</evidence>
<dbReference type="RefSeq" id="WP_144993820.1">
    <property type="nucleotide sequence ID" value="NZ_VNJK01000004.1"/>
</dbReference>
<dbReference type="NCBIfam" id="TIGR02871">
    <property type="entry name" value="spore_ylbJ"/>
    <property type="match status" value="1"/>
</dbReference>
<sequence length="417" mass="45308">MPWYNKIGIIVRFILLSAIFALMLQYPASILQAALRGVGIWWDVLFPSLLPFFIISEALLGFGIVHGIGALLDPIMRPLFRVPGVGGFVVAMGYASGYPVGAKLTTRLRSEGLLTREEGERLVSFTTTSDPIFLIGAVAVGFFGSPALALPLAIAHYGAGLLLGIMMRFHAYRTPPTSATSHLSTRTADHLVSRSSSIWITAFRAMHIARLQDGRPLGTLLTQAIQSSLKLMMVVGGLVVFFSVMMELLSSAGIMKAWDYMLRTVLSWMHLPESLAPALSGGIFEVTLGAKAAGSAEGADLRMQVTAAAWIVSWAGLSVHAQVASLLNESDLRYTPFLIARFIHGILAGLFAYLLFPWLAPYSAAWSAFLLPTTQLEPHTTWAWVVHSLQWGGYLILGIGSLLLLASCIVRIIRLLR</sequence>
<feature type="transmembrane region" description="Helical" evidence="1">
    <location>
        <begin position="79"/>
        <end position="100"/>
    </location>
</feature>
<feature type="transmembrane region" description="Helical" evidence="1">
    <location>
        <begin position="339"/>
        <end position="360"/>
    </location>
</feature>
<evidence type="ECO:0000256" key="1">
    <source>
        <dbReference type="SAM" id="Phobius"/>
    </source>
</evidence>
<feature type="transmembrane region" description="Helical" evidence="1">
    <location>
        <begin position="307"/>
        <end position="327"/>
    </location>
</feature>
<gene>
    <name evidence="3" type="primary">ylbJ</name>
    <name evidence="3" type="ORF">FPZ44_21520</name>
</gene>
<dbReference type="EMBL" id="VNJK01000004">
    <property type="protein sequence ID" value="TVX87081.1"/>
    <property type="molecule type" value="Genomic_DNA"/>
</dbReference>
<protein>
    <submittedName>
        <fullName evidence="3">Sporulation integral membrane protein YlbJ</fullName>
    </submittedName>
</protein>
<reference evidence="3 4" key="1">
    <citation type="submission" date="2019-07" db="EMBL/GenBank/DDBJ databases">
        <authorList>
            <person name="Kim J."/>
        </authorList>
    </citation>
    <scope>NUCLEOTIDE SEQUENCE [LARGE SCALE GENOMIC DNA]</scope>
    <source>
        <strain evidence="3 4">N4</strain>
    </source>
</reference>
<dbReference type="OrthoDB" id="1645614at2"/>
<accession>A0A559IHI8</accession>
<keyword evidence="1" id="KW-1133">Transmembrane helix</keyword>
<keyword evidence="1" id="KW-0812">Transmembrane</keyword>
<comment type="caution">
    <text evidence="3">The sequence shown here is derived from an EMBL/GenBank/DDBJ whole genome shotgun (WGS) entry which is preliminary data.</text>
</comment>
<feature type="transmembrane region" description="Helical" evidence="1">
    <location>
        <begin position="391"/>
        <end position="413"/>
    </location>
</feature>
<dbReference type="InterPro" id="IPR011642">
    <property type="entry name" value="Gate_dom"/>
</dbReference>
<keyword evidence="4" id="KW-1185">Reference proteome</keyword>
<dbReference type="Pfam" id="PF07670">
    <property type="entry name" value="Gate"/>
    <property type="match status" value="1"/>
</dbReference>
<dbReference type="Proteomes" id="UP000318102">
    <property type="component" value="Unassembled WGS sequence"/>
</dbReference>
<feature type="transmembrane region" description="Helical" evidence="1">
    <location>
        <begin position="132"/>
        <end position="165"/>
    </location>
</feature>
<keyword evidence="1" id="KW-0472">Membrane</keyword>
<proteinExistence type="predicted"/>
<dbReference type="InterPro" id="IPR014226">
    <property type="entry name" value="Spore_IM_YlbJ"/>
</dbReference>
<evidence type="ECO:0000313" key="3">
    <source>
        <dbReference type="EMBL" id="TVX87081.1"/>
    </source>
</evidence>
<evidence type="ECO:0000313" key="4">
    <source>
        <dbReference type="Proteomes" id="UP000318102"/>
    </source>
</evidence>